<reference evidence="2 3" key="1">
    <citation type="journal article" date="2019" name="Commun. Biol.">
        <title>The bagworm genome reveals a unique fibroin gene that provides high tensile strength.</title>
        <authorList>
            <person name="Kono N."/>
            <person name="Nakamura H."/>
            <person name="Ohtoshi R."/>
            <person name="Tomita M."/>
            <person name="Numata K."/>
            <person name="Arakawa K."/>
        </authorList>
    </citation>
    <scope>NUCLEOTIDE SEQUENCE [LARGE SCALE GENOMIC DNA]</scope>
</reference>
<keyword evidence="3" id="KW-1185">Reference proteome</keyword>
<proteinExistence type="predicted"/>
<dbReference type="EMBL" id="BGZK01000021">
    <property type="protein sequence ID" value="GBP06290.1"/>
    <property type="molecule type" value="Genomic_DNA"/>
</dbReference>
<feature type="region of interest" description="Disordered" evidence="1">
    <location>
        <begin position="55"/>
        <end position="79"/>
    </location>
</feature>
<evidence type="ECO:0000256" key="1">
    <source>
        <dbReference type="SAM" id="MobiDB-lite"/>
    </source>
</evidence>
<evidence type="ECO:0000313" key="3">
    <source>
        <dbReference type="Proteomes" id="UP000299102"/>
    </source>
</evidence>
<comment type="caution">
    <text evidence="2">The sequence shown here is derived from an EMBL/GenBank/DDBJ whole genome shotgun (WGS) entry which is preliminary data.</text>
</comment>
<protein>
    <submittedName>
        <fullName evidence="2">Uncharacterized protein</fullName>
    </submittedName>
</protein>
<name>A0A4C1SYE8_EUMVA</name>
<dbReference type="AlphaFoldDB" id="A0A4C1SYE8"/>
<gene>
    <name evidence="2" type="ORF">EVAR_3621_1</name>
</gene>
<evidence type="ECO:0000313" key="2">
    <source>
        <dbReference type="EMBL" id="GBP06290.1"/>
    </source>
</evidence>
<dbReference type="Proteomes" id="UP000299102">
    <property type="component" value="Unassembled WGS sequence"/>
</dbReference>
<accession>A0A4C1SYE8</accession>
<organism evidence="2 3">
    <name type="scientific">Eumeta variegata</name>
    <name type="common">Bagworm moth</name>
    <name type="synonym">Eumeta japonica</name>
    <dbReference type="NCBI Taxonomy" id="151549"/>
    <lineage>
        <taxon>Eukaryota</taxon>
        <taxon>Metazoa</taxon>
        <taxon>Ecdysozoa</taxon>
        <taxon>Arthropoda</taxon>
        <taxon>Hexapoda</taxon>
        <taxon>Insecta</taxon>
        <taxon>Pterygota</taxon>
        <taxon>Neoptera</taxon>
        <taxon>Endopterygota</taxon>
        <taxon>Lepidoptera</taxon>
        <taxon>Glossata</taxon>
        <taxon>Ditrysia</taxon>
        <taxon>Tineoidea</taxon>
        <taxon>Psychidae</taxon>
        <taxon>Oiketicinae</taxon>
        <taxon>Eumeta</taxon>
    </lineage>
</organism>
<sequence>MRARRRTDVIHFLSPLHPCTSFREPVHVYEEQCAPAKTLGLRACPLPSIKAKKEPPFRIETAGDLRSTSGDDLVHRRSR</sequence>